<dbReference type="STRING" id="144197.ENSSPAP00000021564"/>
<organism evidence="2">
    <name type="scientific">Stegastes partitus</name>
    <name type="common">bicolor damselfish</name>
    <dbReference type="NCBI Taxonomy" id="144197"/>
    <lineage>
        <taxon>Eukaryota</taxon>
        <taxon>Metazoa</taxon>
        <taxon>Chordata</taxon>
        <taxon>Craniata</taxon>
        <taxon>Vertebrata</taxon>
        <taxon>Euteleostomi</taxon>
        <taxon>Actinopterygii</taxon>
        <taxon>Neopterygii</taxon>
        <taxon>Teleostei</taxon>
        <taxon>Neoteleostei</taxon>
        <taxon>Acanthomorphata</taxon>
        <taxon>Ovalentaria</taxon>
        <taxon>Pomacentridae</taxon>
        <taxon>Stegastes</taxon>
    </lineage>
</organism>
<feature type="compositionally biased region" description="Low complexity" evidence="1">
    <location>
        <begin position="22"/>
        <end position="34"/>
    </location>
</feature>
<name>A0A3B5AUR5_9TELE</name>
<accession>A0A3B5AUR5</accession>
<feature type="region of interest" description="Disordered" evidence="1">
    <location>
        <begin position="61"/>
        <end position="99"/>
    </location>
</feature>
<feature type="region of interest" description="Disordered" evidence="1">
    <location>
        <begin position="18"/>
        <end position="48"/>
    </location>
</feature>
<reference evidence="2" key="1">
    <citation type="submission" date="2023-09" db="UniProtKB">
        <authorList>
            <consortium name="Ensembl"/>
        </authorList>
    </citation>
    <scope>IDENTIFICATION</scope>
</reference>
<dbReference type="Ensembl" id="ENSSPAT00000021901.1">
    <property type="protein sequence ID" value="ENSSPAP00000021564.1"/>
    <property type="gene ID" value="ENSSPAG00000016264.1"/>
</dbReference>
<evidence type="ECO:0000313" key="2">
    <source>
        <dbReference type="Ensembl" id="ENSSPAP00000021564.1"/>
    </source>
</evidence>
<dbReference type="GeneTree" id="ENSGT00940000177916"/>
<evidence type="ECO:0000256" key="1">
    <source>
        <dbReference type="SAM" id="MobiDB-lite"/>
    </source>
</evidence>
<proteinExistence type="predicted"/>
<sequence length="116" mass="12712">MSVSCLCADSSKENPYEDIELESQCSQQSLPSSPGADTTKPSRPGFFRQNSARSFKLLDLRRTNQSTHSAGSGGVSSPPQLSPPSTPNGPEHTQWLLGDSYSRTCRRIPTVRMHIF</sequence>
<protein>
    <submittedName>
        <fullName evidence="2">Uncharacterized protein</fullName>
    </submittedName>
</protein>
<dbReference type="AlphaFoldDB" id="A0A3B5AUR5"/>